<evidence type="ECO:0000313" key="3">
    <source>
        <dbReference type="Proteomes" id="UP000314294"/>
    </source>
</evidence>
<proteinExistence type="predicted"/>
<reference evidence="2 3" key="1">
    <citation type="submission" date="2019-03" db="EMBL/GenBank/DDBJ databases">
        <title>First draft genome of Liparis tanakae, snailfish: a comprehensive survey of snailfish specific genes.</title>
        <authorList>
            <person name="Kim W."/>
            <person name="Song I."/>
            <person name="Jeong J.-H."/>
            <person name="Kim D."/>
            <person name="Kim S."/>
            <person name="Ryu S."/>
            <person name="Song J.Y."/>
            <person name="Lee S.K."/>
        </authorList>
    </citation>
    <scope>NUCLEOTIDE SEQUENCE [LARGE SCALE GENOMIC DNA]</scope>
    <source>
        <tissue evidence="2">Muscle</tissue>
    </source>
</reference>
<accession>A0A4Z2E4H9</accession>
<dbReference type="Proteomes" id="UP000314294">
    <property type="component" value="Unassembled WGS sequence"/>
</dbReference>
<feature type="region of interest" description="Disordered" evidence="1">
    <location>
        <begin position="1"/>
        <end position="27"/>
    </location>
</feature>
<evidence type="ECO:0000256" key="1">
    <source>
        <dbReference type="SAM" id="MobiDB-lite"/>
    </source>
</evidence>
<gene>
    <name evidence="2" type="ORF">EYF80_066231</name>
</gene>
<evidence type="ECO:0000313" key="2">
    <source>
        <dbReference type="EMBL" id="TNN23647.1"/>
    </source>
</evidence>
<dbReference type="AlphaFoldDB" id="A0A4Z2E4H9"/>
<name>A0A4Z2E4H9_9TELE</name>
<protein>
    <submittedName>
        <fullName evidence="2">Uncharacterized protein</fullName>
    </submittedName>
</protein>
<organism evidence="2 3">
    <name type="scientific">Liparis tanakae</name>
    <name type="common">Tanaka's snailfish</name>
    <dbReference type="NCBI Taxonomy" id="230148"/>
    <lineage>
        <taxon>Eukaryota</taxon>
        <taxon>Metazoa</taxon>
        <taxon>Chordata</taxon>
        <taxon>Craniata</taxon>
        <taxon>Vertebrata</taxon>
        <taxon>Euteleostomi</taxon>
        <taxon>Actinopterygii</taxon>
        <taxon>Neopterygii</taxon>
        <taxon>Teleostei</taxon>
        <taxon>Neoteleostei</taxon>
        <taxon>Acanthomorphata</taxon>
        <taxon>Eupercaria</taxon>
        <taxon>Perciformes</taxon>
        <taxon>Cottioidei</taxon>
        <taxon>Cottales</taxon>
        <taxon>Liparidae</taxon>
        <taxon>Liparis</taxon>
    </lineage>
</organism>
<sequence length="27" mass="3031">MQRDFRMLQVLSGEGKHAGPSECGRQL</sequence>
<keyword evidence="3" id="KW-1185">Reference proteome</keyword>
<dbReference type="EMBL" id="SRLO01017792">
    <property type="protein sequence ID" value="TNN23647.1"/>
    <property type="molecule type" value="Genomic_DNA"/>
</dbReference>
<comment type="caution">
    <text evidence="2">The sequence shown here is derived from an EMBL/GenBank/DDBJ whole genome shotgun (WGS) entry which is preliminary data.</text>
</comment>